<evidence type="ECO:0000256" key="4">
    <source>
        <dbReference type="ARBA" id="ARBA00023002"/>
    </source>
</evidence>
<sequence>MESGTTAPLPQRIMHVVIAGAGLGGLSCAIACRKCDPPLKVTILERSPEFQPIGAGIQLPPNATRIMEQYGLLEKLKDVGAIVMQNHTLRRYSTGEVIVNKPLGARAKQIYGAEWMVIHRADYQKVLLQQAQELGAEMQTGAEVVGVSSGYEGEEEKRNQEKVCLILKDGQRVYGDVVIGADGLWSVMREHVLGRPSPPVETGDLAYRGTFTRSQLRQLNDEKVNQLLDASNLQVWLGPEKHVVFYPVRNGTEFNLVLIRPDNLPRNVRTFHGNLDEMRDDFEGWDPTLRTLISCLSSALKWKLCHHSELETWVKDSVALLGDASHPTLPYQAQGAAMAVEDGAVIGFLLGRLQSNPALWSEESGKDAITTTLKLYEKLRKQRTTVNVLGAVQARVFYHLPDGSEQQERDRLLSELPESRWESRSKWNWGDAEYQQALLGFDTLADAAEHSHKLFEG</sequence>
<evidence type="ECO:0000256" key="5">
    <source>
        <dbReference type="ARBA" id="ARBA00023033"/>
    </source>
</evidence>
<name>A0A8G0LEY4_9HYPO</name>
<evidence type="ECO:0000259" key="6">
    <source>
        <dbReference type="Pfam" id="PF01494"/>
    </source>
</evidence>
<feature type="domain" description="FAD-binding" evidence="6">
    <location>
        <begin position="15"/>
        <end position="350"/>
    </location>
</feature>
<dbReference type="GO" id="GO:0071949">
    <property type="term" value="F:FAD binding"/>
    <property type="evidence" value="ECO:0007669"/>
    <property type="project" value="InterPro"/>
</dbReference>
<dbReference type="InterPro" id="IPR050493">
    <property type="entry name" value="FAD-dep_Monooxygenase_BioMet"/>
</dbReference>
<evidence type="ECO:0000256" key="2">
    <source>
        <dbReference type="ARBA" id="ARBA00022630"/>
    </source>
</evidence>
<dbReference type="InterPro" id="IPR002938">
    <property type="entry name" value="FAD-bd"/>
</dbReference>
<dbReference type="PRINTS" id="PR00420">
    <property type="entry name" value="RNGMNOXGNASE"/>
</dbReference>
<accession>A0A8G0LEY4</accession>
<proteinExistence type="inferred from homology"/>
<keyword evidence="5" id="KW-0503">Monooxygenase</keyword>
<comment type="similarity">
    <text evidence="1">Belongs to the paxM FAD-dependent monooxygenase family.</text>
</comment>
<evidence type="ECO:0000256" key="1">
    <source>
        <dbReference type="ARBA" id="ARBA00007992"/>
    </source>
</evidence>
<dbReference type="SUPFAM" id="SSF54373">
    <property type="entry name" value="FAD-linked reductases, C-terminal domain"/>
    <property type="match status" value="1"/>
</dbReference>
<evidence type="ECO:0000256" key="3">
    <source>
        <dbReference type="ARBA" id="ARBA00022827"/>
    </source>
</evidence>
<dbReference type="EMBL" id="CP075866">
    <property type="protein sequence ID" value="QYT00079.1"/>
    <property type="molecule type" value="Genomic_DNA"/>
</dbReference>
<protein>
    <submittedName>
        <fullName evidence="7">FAD_binding_3 domain-containing protein</fullName>
    </submittedName>
</protein>
<keyword evidence="2" id="KW-0285">Flavoprotein</keyword>
<keyword evidence="4" id="KW-0560">Oxidoreductase</keyword>
<reference evidence="7 8" key="1">
    <citation type="journal article" date="2021" name="BMC Genomics">
        <title>Telomere-to-telomere genome assembly of asparaginase-producing Trichoderma simmonsii.</title>
        <authorList>
            <person name="Chung D."/>
            <person name="Kwon Y.M."/>
            <person name="Yang Y."/>
        </authorList>
    </citation>
    <scope>NUCLEOTIDE SEQUENCE [LARGE SCALE GENOMIC DNA]</scope>
    <source>
        <strain evidence="7 8">GH-Sj1</strain>
    </source>
</reference>
<dbReference type="FunFam" id="3.50.50.60:FF:000115">
    <property type="entry name" value="Salicylate hydroxylase, putative"/>
    <property type="match status" value="1"/>
</dbReference>
<dbReference type="Pfam" id="PF01494">
    <property type="entry name" value="FAD_binding_3"/>
    <property type="match status" value="1"/>
</dbReference>
<organism evidence="7 8">
    <name type="scientific">Trichoderma simmonsii</name>
    <dbReference type="NCBI Taxonomy" id="1491479"/>
    <lineage>
        <taxon>Eukaryota</taxon>
        <taxon>Fungi</taxon>
        <taxon>Dikarya</taxon>
        <taxon>Ascomycota</taxon>
        <taxon>Pezizomycotina</taxon>
        <taxon>Sordariomycetes</taxon>
        <taxon>Hypocreomycetidae</taxon>
        <taxon>Hypocreales</taxon>
        <taxon>Hypocreaceae</taxon>
        <taxon>Trichoderma</taxon>
    </lineage>
</organism>
<evidence type="ECO:0000313" key="8">
    <source>
        <dbReference type="Proteomes" id="UP000826661"/>
    </source>
</evidence>
<keyword evidence="8" id="KW-1185">Reference proteome</keyword>
<dbReference type="PANTHER" id="PTHR13789:SF311">
    <property type="entry name" value="HYDROXYLASE, PUTATIVE (AFU_ORTHOLOGUE AFUA_5G10180)-RELATED"/>
    <property type="match status" value="1"/>
</dbReference>
<dbReference type="Proteomes" id="UP000826661">
    <property type="component" value="Chromosome III"/>
</dbReference>
<dbReference type="PANTHER" id="PTHR13789">
    <property type="entry name" value="MONOOXYGENASE"/>
    <property type="match status" value="1"/>
</dbReference>
<gene>
    <name evidence="7" type="ORF">H0G86_007183</name>
</gene>
<dbReference type="SUPFAM" id="SSF51905">
    <property type="entry name" value="FAD/NAD(P)-binding domain"/>
    <property type="match status" value="1"/>
</dbReference>
<dbReference type="GO" id="GO:0004497">
    <property type="term" value="F:monooxygenase activity"/>
    <property type="evidence" value="ECO:0007669"/>
    <property type="project" value="UniProtKB-KW"/>
</dbReference>
<evidence type="ECO:0000313" key="7">
    <source>
        <dbReference type="EMBL" id="QYT00079.1"/>
    </source>
</evidence>
<dbReference type="Gene3D" id="3.50.50.60">
    <property type="entry name" value="FAD/NAD(P)-binding domain"/>
    <property type="match status" value="1"/>
</dbReference>
<dbReference type="InterPro" id="IPR036188">
    <property type="entry name" value="FAD/NAD-bd_sf"/>
</dbReference>
<keyword evidence="3" id="KW-0274">FAD</keyword>
<dbReference type="AlphaFoldDB" id="A0A8G0LEY4"/>